<evidence type="ECO:0000313" key="3">
    <source>
        <dbReference type="Proteomes" id="UP000572377"/>
    </source>
</evidence>
<dbReference type="SUPFAM" id="SSF55486">
    <property type="entry name" value="Metalloproteases ('zincins'), catalytic domain"/>
    <property type="match status" value="1"/>
</dbReference>
<dbReference type="Gene3D" id="3.90.132.10">
    <property type="entry name" value="Leishmanolysin , domain 2"/>
    <property type="match status" value="1"/>
</dbReference>
<reference evidence="2 3" key="1">
    <citation type="submission" date="2020-05" db="EMBL/GenBank/DDBJ databases">
        <title>Gimesia benthica sp. nov., a novel planctomycete isolated from a deep-sea water sample of the Northwest Indian Ocean.</title>
        <authorList>
            <person name="Wang J."/>
            <person name="Ruan C."/>
            <person name="Song L."/>
            <person name="Zhu Y."/>
            <person name="Li A."/>
            <person name="Zheng X."/>
            <person name="Wang L."/>
            <person name="Lu Z."/>
            <person name="Huang Y."/>
            <person name="Du W."/>
            <person name="Zhou Y."/>
            <person name="Huang L."/>
            <person name="Dai X."/>
        </authorList>
    </citation>
    <scope>NUCLEOTIDE SEQUENCE [LARGE SCALE GENOMIC DNA]</scope>
    <source>
        <strain evidence="2 3">YYQ-30</strain>
    </source>
</reference>
<evidence type="ECO:0000256" key="1">
    <source>
        <dbReference type="SAM" id="MobiDB-lite"/>
    </source>
</evidence>
<dbReference type="EMBL" id="JABFBC010000002">
    <property type="protein sequence ID" value="NNU81124.1"/>
    <property type="molecule type" value="Genomic_DNA"/>
</dbReference>
<dbReference type="RefSeq" id="WP_171325799.1">
    <property type="nucleotide sequence ID" value="NZ_JABFBC010000002.1"/>
</dbReference>
<keyword evidence="3" id="KW-1185">Reference proteome</keyword>
<feature type="region of interest" description="Disordered" evidence="1">
    <location>
        <begin position="39"/>
        <end position="89"/>
    </location>
</feature>
<evidence type="ECO:0000313" key="2">
    <source>
        <dbReference type="EMBL" id="NNU81124.1"/>
    </source>
</evidence>
<comment type="caution">
    <text evidence="2">The sequence shown here is derived from an EMBL/GenBank/DDBJ whole genome shotgun (WGS) entry which is preliminary data.</text>
</comment>
<organism evidence="2 3">
    <name type="scientific">Halovulum dunhuangense</name>
    <dbReference type="NCBI Taxonomy" id="1505036"/>
    <lineage>
        <taxon>Bacteria</taxon>
        <taxon>Pseudomonadati</taxon>
        <taxon>Pseudomonadota</taxon>
        <taxon>Alphaproteobacteria</taxon>
        <taxon>Rhodobacterales</taxon>
        <taxon>Paracoccaceae</taxon>
        <taxon>Halovulum</taxon>
    </lineage>
</organism>
<accession>A0A849L4J9</accession>
<evidence type="ECO:0008006" key="4">
    <source>
        <dbReference type="Google" id="ProtNLM"/>
    </source>
</evidence>
<sequence length="340" mass="35442">MTILTISEFLDDNEGDADIFEFRLESGLRLFGGAASGADRTRAEMAPGAPWAEPDPGTPVIEAAKGGEKGRPGGSDGGDGGGGADGGGGSVLTGYVSGDKDRGRTDTYNIQIDFFGTGWTVDLQQEFIDAAEFLSDLVLQGLGNILTYYPGTGSFVQIDDLRISASLEEMDGVGGVLGYGGPYVPTARDLPYQGLMAFDTADALWLDDAGLWDEVVLHEMLHVLGVGTLWDSFGLVAESDGPTGWAYTGAQALAVYVDWLGSDAGQQADGWASLADVDGVPIEVVMLDDGTLAPGGHWDEGTFGDELMTPYLNDAGILTELTTASLADMGYAVDQGLAIA</sequence>
<gene>
    <name evidence="2" type="ORF">HMH01_11825</name>
</gene>
<name>A0A849L4J9_9RHOB</name>
<feature type="compositionally biased region" description="Gly residues" evidence="1">
    <location>
        <begin position="72"/>
        <end position="89"/>
    </location>
</feature>
<protein>
    <recommendedName>
        <fullName evidence="4">Leishmanolysin</fullName>
    </recommendedName>
</protein>
<dbReference type="AlphaFoldDB" id="A0A849L4J9"/>
<proteinExistence type="predicted"/>
<dbReference type="Proteomes" id="UP000572377">
    <property type="component" value="Unassembled WGS sequence"/>
</dbReference>